<feature type="region of interest" description="Disordered" evidence="11">
    <location>
        <begin position="46"/>
        <end position="81"/>
    </location>
</feature>
<feature type="domain" description="Pseudouridine synthase RsuA/RluA-like" evidence="12">
    <location>
        <begin position="145"/>
        <end position="320"/>
    </location>
</feature>
<dbReference type="FunFam" id="3.30.2350.10:FF:000015">
    <property type="entry name" value="Mitochondrial RNA pseudouridine synthase RPUSD4"/>
    <property type="match status" value="1"/>
</dbReference>
<evidence type="ECO:0000256" key="11">
    <source>
        <dbReference type="SAM" id="MobiDB-lite"/>
    </source>
</evidence>
<dbReference type="InterPro" id="IPR020103">
    <property type="entry name" value="PsdUridine_synth_cat_dom_sf"/>
</dbReference>
<comment type="catalytic activity">
    <reaction evidence="2">
        <text>uridine in 5S rRNA = pseudouridine in 5S rRNA</text>
        <dbReference type="Rhea" id="RHEA:47036"/>
        <dbReference type="Rhea" id="RHEA-COMP:11730"/>
        <dbReference type="Rhea" id="RHEA-COMP:11731"/>
        <dbReference type="ChEBI" id="CHEBI:65314"/>
        <dbReference type="ChEBI" id="CHEBI:65315"/>
    </reaction>
</comment>
<feature type="compositionally biased region" description="Polar residues" evidence="11">
    <location>
        <begin position="413"/>
        <end position="423"/>
    </location>
</feature>
<dbReference type="PANTHER" id="PTHR21600">
    <property type="entry name" value="MITOCHONDRIAL RNA PSEUDOURIDINE SYNTHASE"/>
    <property type="match status" value="1"/>
</dbReference>
<dbReference type="Pfam" id="PF00849">
    <property type="entry name" value="PseudoU_synth_2"/>
    <property type="match status" value="1"/>
</dbReference>
<evidence type="ECO:0000256" key="2">
    <source>
        <dbReference type="ARBA" id="ARBA00001896"/>
    </source>
</evidence>
<evidence type="ECO:0000256" key="1">
    <source>
        <dbReference type="ARBA" id="ARBA00001166"/>
    </source>
</evidence>
<evidence type="ECO:0000256" key="6">
    <source>
        <dbReference type="ARBA" id="ARBA00023128"/>
    </source>
</evidence>
<evidence type="ECO:0000256" key="7">
    <source>
        <dbReference type="ARBA" id="ARBA00023235"/>
    </source>
</evidence>
<dbReference type="OMA" id="HSECRTI"/>
<sequence length="423" mass="46865">MTVHPLCSCAPCVQSFLRRFVMVILRKILCVGKSTSSFRGAVLQVRAPSSRRHVPETRRALSGGQSPAAEHAPAPDTEDKPRLRAIDLAREVRQEKKQTGEAGTSASARPGRVAELKRFSQQLQNVHPNVLAKHLHRGVLYTDKDIVVVNKPYGVPVREDAGANSISSVLPVLSKMMTGMKVKSASPLLPCLGLEKDSTGALLLARSEEVVERVLSLKRNNQVQRKYWVVAVGVPVPSEGLVDIPIIEREVAGPQPHFKMALSPLFRMNDAGQGLTRVRGHRQAHPAVTKYRVLESCGGCSLVELQPFTEVKHQMRVHMAFALDCPILGDHKYSHWSKLAPQKLPEHVSKKLRLEQSKIRYLPLHLHARRLLLPGSGGHAGISVSCPLPKYFLQTLKLLRLNSTEDKDEKSPSEIQDAQVQKR</sequence>
<evidence type="ECO:0000256" key="8">
    <source>
        <dbReference type="ARBA" id="ARBA00036943"/>
    </source>
</evidence>
<dbReference type="InterPro" id="IPR050188">
    <property type="entry name" value="RluA_PseudoU_synthase"/>
</dbReference>
<comment type="catalytic activity">
    <reaction evidence="1">
        <text>a uridine in mRNA = a pseudouridine in mRNA</text>
        <dbReference type="Rhea" id="RHEA:56644"/>
        <dbReference type="Rhea" id="RHEA-COMP:14658"/>
        <dbReference type="Rhea" id="RHEA-COMP:14659"/>
        <dbReference type="ChEBI" id="CHEBI:65314"/>
        <dbReference type="ChEBI" id="CHEBI:65315"/>
    </reaction>
</comment>
<dbReference type="Proteomes" id="UP000283210">
    <property type="component" value="Chromosome 5"/>
</dbReference>
<evidence type="ECO:0000259" key="12">
    <source>
        <dbReference type="Pfam" id="PF00849"/>
    </source>
</evidence>
<dbReference type="PANTHER" id="PTHR21600:SF83">
    <property type="entry name" value="PSEUDOURIDYLATE SYNTHASE RPUSD4, MITOCHONDRIAL"/>
    <property type="match status" value="1"/>
</dbReference>
<dbReference type="AlphaFoldDB" id="A0A3S2PYB5"/>
<comment type="subcellular location">
    <subcellularLocation>
        <location evidence="3">Mitochondrion</location>
    </subcellularLocation>
</comment>
<dbReference type="GO" id="GO:0005739">
    <property type="term" value="C:mitochondrion"/>
    <property type="evidence" value="ECO:0007669"/>
    <property type="project" value="UniProtKB-SubCell"/>
</dbReference>
<dbReference type="CDD" id="cd02869">
    <property type="entry name" value="PseudoU_synth_RluA_like"/>
    <property type="match status" value="1"/>
</dbReference>
<keyword evidence="5" id="KW-0809">Transit peptide</keyword>
<dbReference type="SMR" id="A0A3S2PYB5"/>
<evidence type="ECO:0000313" key="13">
    <source>
        <dbReference type="EMBL" id="RVE73225.1"/>
    </source>
</evidence>
<evidence type="ECO:0000256" key="3">
    <source>
        <dbReference type="ARBA" id="ARBA00004173"/>
    </source>
</evidence>
<proteinExistence type="inferred from homology"/>
<name>A0A3S2PYB5_ORYJA</name>
<organism evidence="13 14">
    <name type="scientific">Oryzias javanicus</name>
    <name type="common">Javanese ricefish</name>
    <name type="synonym">Aplocheilus javanicus</name>
    <dbReference type="NCBI Taxonomy" id="123683"/>
    <lineage>
        <taxon>Eukaryota</taxon>
        <taxon>Metazoa</taxon>
        <taxon>Chordata</taxon>
        <taxon>Craniata</taxon>
        <taxon>Vertebrata</taxon>
        <taxon>Euteleostomi</taxon>
        <taxon>Actinopterygii</taxon>
        <taxon>Neopterygii</taxon>
        <taxon>Teleostei</taxon>
        <taxon>Neoteleostei</taxon>
        <taxon>Acanthomorphata</taxon>
        <taxon>Ovalentaria</taxon>
        <taxon>Atherinomorphae</taxon>
        <taxon>Beloniformes</taxon>
        <taxon>Adrianichthyidae</taxon>
        <taxon>Oryziinae</taxon>
        <taxon>Oryzias</taxon>
    </lineage>
</organism>
<dbReference type="SUPFAM" id="SSF55120">
    <property type="entry name" value="Pseudouridine synthase"/>
    <property type="match status" value="1"/>
</dbReference>
<reference evidence="13 14" key="2">
    <citation type="submission" date="2019-01" db="EMBL/GenBank/DDBJ databases">
        <title>A chromosome length genome reference of the Java medaka (oryzias javanicus).</title>
        <authorList>
            <person name="Herpin A."/>
            <person name="Takehana Y."/>
            <person name="Naruse K."/>
            <person name="Ansai S."/>
            <person name="Kawaguchi M."/>
        </authorList>
    </citation>
    <scope>NUCLEOTIDE SEQUENCE [LARGE SCALE GENOMIC DNA]</scope>
    <source>
        <strain evidence="13">RS831</strain>
        <tissue evidence="13">Whole body</tissue>
    </source>
</reference>
<keyword evidence="6" id="KW-0496">Mitochondrion</keyword>
<evidence type="ECO:0000256" key="10">
    <source>
        <dbReference type="ARBA" id="ARBA00041563"/>
    </source>
</evidence>
<dbReference type="GO" id="GO:0009982">
    <property type="term" value="F:pseudouridine synthase activity"/>
    <property type="evidence" value="ECO:0007669"/>
    <property type="project" value="InterPro"/>
</dbReference>
<dbReference type="Gene3D" id="3.30.2350.10">
    <property type="entry name" value="Pseudouridine synthase"/>
    <property type="match status" value="1"/>
</dbReference>
<comment type="similarity">
    <text evidence="4">Belongs to the pseudouridine synthase RluA family.</text>
</comment>
<protein>
    <recommendedName>
        <fullName evidence="9">Pseudouridylate synthase RPUSD4, mitochondrial</fullName>
    </recommendedName>
    <alternativeName>
        <fullName evidence="10">RNA pseudouridylate synthase domain-containing protein 4</fullName>
    </alternativeName>
</protein>
<evidence type="ECO:0000256" key="9">
    <source>
        <dbReference type="ARBA" id="ARBA00039953"/>
    </source>
</evidence>
<dbReference type="GO" id="GO:0001522">
    <property type="term" value="P:pseudouridine synthesis"/>
    <property type="evidence" value="ECO:0007669"/>
    <property type="project" value="InterPro"/>
</dbReference>
<keyword evidence="7" id="KW-0413">Isomerase</keyword>
<evidence type="ECO:0000256" key="5">
    <source>
        <dbReference type="ARBA" id="ARBA00022946"/>
    </source>
</evidence>
<reference evidence="13 14" key="1">
    <citation type="submission" date="2018-11" db="EMBL/GenBank/DDBJ databases">
        <authorList>
            <person name="Lopez-Roques C."/>
            <person name="Donnadieu C."/>
            <person name="Bouchez O."/>
            <person name="Klopp C."/>
            <person name="Cabau C."/>
            <person name="Zahm M."/>
        </authorList>
    </citation>
    <scope>NUCLEOTIDE SEQUENCE [LARGE SCALE GENOMIC DNA]</scope>
    <source>
        <strain evidence="13">RS831</strain>
        <tissue evidence="13">Whole body</tissue>
    </source>
</reference>
<keyword evidence="14" id="KW-1185">Reference proteome</keyword>
<evidence type="ECO:0000256" key="4">
    <source>
        <dbReference type="ARBA" id="ARBA00010876"/>
    </source>
</evidence>
<accession>A0A3S2PYB5</accession>
<gene>
    <name evidence="13" type="ORF">OJAV_G00048090</name>
</gene>
<dbReference type="InterPro" id="IPR006145">
    <property type="entry name" value="PsdUridine_synth_RsuA/RluA"/>
</dbReference>
<dbReference type="OrthoDB" id="428658at2759"/>
<dbReference type="GO" id="GO:0003723">
    <property type="term" value="F:RNA binding"/>
    <property type="evidence" value="ECO:0007669"/>
    <property type="project" value="InterPro"/>
</dbReference>
<dbReference type="EMBL" id="CM012441">
    <property type="protein sequence ID" value="RVE73225.1"/>
    <property type="molecule type" value="Genomic_DNA"/>
</dbReference>
<comment type="catalytic activity">
    <reaction evidence="8">
        <text>a uridine in tRNA = a pseudouridine in tRNA</text>
        <dbReference type="Rhea" id="RHEA:54572"/>
        <dbReference type="Rhea" id="RHEA-COMP:13339"/>
        <dbReference type="Rhea" id="RHEA-COMP:13934"/>
        <dbReference type="ChEBI" id="CHEBI:65314"/>
        <dbReference type="ChEBI" id="CHEBI:65315"/>
    </reaction>
</comment>
<evidence type="ECO:0000313" key="14">
    <source>
        <dbReference type="Proteomes" id="UP000283210"/>
    </source>
</evidence>
<feature type="region of interest" description="Disordered" evidence="11">
    <location>
        <begin position="404"/>
        <end position="423"/>
    </location>
</feature>